<sequence>MRSSPMDKRRYVSRNPNVERPIHKIGDETGSPEKDGYTVRDRAGYRPKRNRYFDDSCLPESLMDESEARWARLPTSIYDED</sequence>
<evidence type="ECO:0000256" key="1">
    <source>
        <dbReference type="SAM" id="MobiDB-lite"/>
    </source>
</evidence>
<evidence type="ECO:0000313" key="3">
    <source>
        <dbReference type="Proteomes" id="UP001430804"/>
    </source>
</evidence>
<dbReference type="EMBL" id="JAHWQX010000009">
    <property type="protein sequence ID" value="MBW3099254.1"/>
    <property type="molecule type" value="Genomic_DNA"/>
</dbReference>
<dbReference type="Proteomes" id="UP001430804">
    <property type="component" value="Unassembled WGS sequence"/>
</dbReference>
<reference evidence="2" key="1">
    <citation type="submission" date="2021-07" db="EMBL/GenBank/DDBJ databases">
        <title>Pseudohoeflea marina sp. nov. a polyhydroxyalcanoate-producing bacterium.</title>
        <authorList>
            <person name="Zheng W."/>
            <person name="Yu S."/>
            <person name="Huang Y."/>
        </authorList>
    </citation>
    <scope>NUCLEOTIDE SEQUENCE</scope>
    <source>
        <strain evidence="2">DP4N28-3</strain>
    </source>
</reference>
<evidence type="ECO:0000313" key="2">
    <source>
        <dbReference type="EMBL" id="MBW3099254.1"/>
    </source>
</evidence>
<keyword evidence="3" id="KW-1185">Reference proteome</keyword>
<dbReference type="RefSeq" id="WP_219203583.1">
    <property type="nucleotide sequence ID" value="NZ_JAHWQX010000009.1"/>
</dbReference>
<protein>
    <submittedName>
        <fullName evidence="2">Uncharacterized protein</fullName>
    </submittedName>
</protein>
<comment type="caution">
    <text evidence="2">The sequence shown here is derived from an EMBL/GenBank/DDBJ whole genome shotgun (WGS) entry which is preliminary data.</text>
</comment>
<gene>
    <name evidence="2" type="ORF">KY465_18385</name>
</gene>
<feature type="compositionally biased region" description="Basic and acidic residues" evidence="1">
    <location>
        <begin position="20"/>
        <end position="42"/>
    </location>
</feature>
<proteinExistence type="predicted"/>
<accession>A0ABS6WVY0</accession>
<feature type="compositionally biased region" description="Basic and acidic residues" evidence="1">
    <location>
        <begin position="1"/>
        <end position="10"/>
    </location>
</feature>
<organism evidence="2 3">
    <name type="scientific">Pseudohoeflea coraliihabitans</name>
    <dbReference type="NCBI Taxonomy" id="2860393"/>
    <lineage>
        <taxon>Bacteria</taxon>
        <taxon>Pseudomonadati</taxon>
        <taxon>Pseudomonadota</taxon>
        <taxon>Alphaproteobacteria</taxon>
        <taxon>Hyphomicrobiales</taxon>
        <taxon>Rhizobiaceae</taxon>
        <taxon>Pseudohoeflea</taxon>
    </lineage>
</organism>
<name>A0ABS6WVY0_9HYPH</name>
<feature type="region of interest" description="Disordered" evidence="1">
    <location>
        <begin position="1"/>
        <end position="42"/>
    </location>
</feature>